<reference evidence="3" key="1">
    <citation type="journal article" date="2020" name="mSystems">
        <title>Genome- and Community-Level Interaction Insights into Carbon Utilization and Element Cycling Functions of Hydrothermarchaeota in Hydrothermal Sediment.</title>
        <authorList>
            <person name="Zhou Z."/>
            <person name="Liu Y."/>
            <person name="Xu W."/>
            <person name="Pan J."/>
            <person name="Luo Z.H."/>
            <person name="Li M."/>
        </authorList>
    </citation>
    <scope>NUCLEOTIDE SEQUENCE [LARGE SCALE GENOMIC DNA]</scope>
    <source>
        <strain evidence="3">SpSt-573</strain>
    </source>
</reference>
<organism evidence="3">
    <name type="scientific">Anaerolinea thermolimosa</name>
    <dbReference type="NCBI Taxonomy" id="229919"/>
    <lineage>
        <taxon>Bacteria</taxon>
        <taxon>Bacillati</taxon>
        <taxon>Chloroflexota</taxon>
        <taxon>Anaerolineae</taxon>
        <taxon>Anaerolineales</taxon>
        <taxon>Anaerolineaceae</taxon>
        <taxon>Anaerolinea</taxon>
    </lineage>
</organism>
<name>A0A7C4KHA6_9CHLR</name>
<dbReference type="AlphaFoldDB" id="A0A7C4KHA6"/>
<evidence type="ECO:0000259" key="2">
    <source>
        <dbReference type="SMART" id="SM00382"/>
    </source>
</evidence>
<dbReference type="CDD" id="cd00009">
    <property type="entry name" value="AAA"/>
    <property type="match status" value="2"/>
</dbReference>
<evidence type="ECO:0000256" key="1">
    <source>
        <dbReference type="SAM" id="MobiDB-lite"/>
    </source>
</evidence>
<gene>
    <name evidence="3" type="ORF">ENT37_06860</name>
</gene>
<dbReference type="PANTHER" id="PTHR30050">
    <property type="entry name" value="CHROMOSOMAL REPLICATION INITIATOR PROTEIN DNAA"/>
    <property type="match status" value="1"/>
</dbReference>
<dbReference type="SUPFAM" id="SSF52540">
    <property type="entry name" value="P-loop containing nucleoside triphosphate hydrolases"/>
    <property type="match status" value="2"/>
</dbReference>
<dbReference type="PANTHER" id="PTHR30050:SF4">
    <property type="entry name" value="ATP-BINDING PROTEIN RV3427C IN INSERTION SEQUENCE-RELATED"/>
    <property type="match status" value="1"/>
</dbReference>
<dbReference type="SMART" id="SM00382">
    <property type="entry name" value="AAA"/>
    <property type="match status" value="2"/>
</dbReference>
<comment type="caution">
    <text evidence="3">The sequence shown here is derived from an EMBL/GenBank/DDBJ whole genome shotgun (WGS) entry which is preliminary data.</text>
</comment>
<accession>A0A7C4KHA6</accession>
<dbReference type="GO" id="GO:0006260">
    <property type="term" value="P:DNA replication"/>
    <property type="evidence" value="ECO:0007669"/>
    <property type="project" value="TreeGrafter"/>
</dbReference>
<dbReference type="InterPro" id="IPR027417">
    <property type="entry name" value="P-loop_NTPase"/>
</dbReference>
<evidence type="ECO:0000313" key="3">
    <source>
        <dbReference type="EMBL" id="HGS21572.1"/>
    </source>
</evidence>
<dbReference type="Gene3D" id="3.40.50.300">
    <property type="entry name" value="P-loop containing nucleotide triphosphate hydrolases"/>
    <property type="match status" value="2"/>
</dbReference>
<dbReference type="EMBL" id="DSYK01000341">
    <property type="protein sequence ID" value="HGS21572.1"/>
    <property type="molecule type" value="Genomic_DNA"/>
</dbReference>
<proteinExistence type="predicted"/>
<sequence length="472" mass="53012">MTKPIDETLRKIAAGMSKESSPTSSNTEAAASKSLPGDPNCPICRGVGFVRRDVPIDHPDFGRVEICSCRAQEVARAAYQRVYRLSNLAAFSGMTFETFKVQGRVGLGDEQVRSLKYAFDQAQTFARTLSGWLLLTGSYGVGKTHLAAAIANFAVSMGVPTLFLTVPDLLDWLRYAYGALDEDFETRFEEIRNIQLLVMDDLGTQNATPWAQEKLYQIFNHRYVNRLPTVVTSNQPLEEIEGRIQSRLRDPELVTMVKISAQDYRQPLVDTTQPRLSALPLYSRMTFGSFNLREREKLSPEERANLEKAFQLAQNFAENPRGWLVFSGTYGCGKTHLAAAIGNYRASQGQPPIFVVVPDLLDHLRSTFSPNSTVSYDEVFEEVRSARLLILDDLGTQNASPWAREKLYQIFNHRYTAELPTVITTASRLDDLDPRIRSRMLDTRLCTFFGILAPAYVAPAQAKRTSRTRKTA</sequence>
<feature type="region of interest" description="Disordered" evidence="1">
    <location>
        <begin position="12"/>
        <end position="35"/>
    </location>
</feature>
<feature type="domain" description="AAA+ ATPase" evidence="2">
    <location>
        <begin position="129"/>
        <end position="260"/>
    </location>
</feature>
<dbReference type="GO" id="GO:0005524">
    <property type="term" value="F:ATP binding"/>
    <property type="evidence" value="ECO:0007669"/>
    <property type="project" value="InterPro"/>
</dbReference>
<dbReference type="Pfam" id="PF01695">
    <property type="entry name" value="IstB_IS21"/>
    <property type="match status" value="2"/>
</dbReference>
<feature type="compositionally biased region" description="Polar residues" evidence="1">
    <location>
        <begin position="18"/>
        <end position="29"/>
    </location>
</feature>
<dbReference type="InterPro" id="IPR003593">
    <property type="entry name" value="AAA+_ATPase"/>
</dbReference>
<protein>
    <submittedName>
        <fullName evidence="3">AAA family ATPase</fullName>
    </submittedName>
</protein>
<feature type="domain" description="AAA+ ATPase" evidence="2">
    <location>
        <begin position="320"/>
        <end position="452"/>
    </location>
</feature>
<dbReference type="InterPro" id="IPR002611">
    <property type="entry name" value="IstB_ATP-bd"/>
</dbReference>